<dbReference type="Proteomes" id="UP000251241">
    <property type="component" value="Unassembled WGS sequence"/>
</dbReference>
<dbReference type="PIRSF" id="PIRSF018266">
    <property type="entry name" value="FecR"/>
    <property type="match status" value="1"/>
</dbReference>
<feature type="domain" description="FecR protein" evidence="1">
    <location>
        <begin position="178"/>
        <end position="271"/>
    </location>
</feature>
<dbReference type="Pfam" id="PF16344">
    <property type="entry name" value="FecR_C"/>
    <property type="match status" value="1"/>
</dbReference>
<feature type="domain" description="Protein FecR C-terminal" evidence="2">
    <location>
        <begin position="311"/>
        <end position="380"/>
    </location>
</feature>
<dbReference type="RefSeq" id="WP_112374927.1">
    <property type="nucleotide sequence ID" value="NZ_CP069793.1"/>
</dbReference>
<evidence type="ECO:0000313" key="3">
    <source>
        <dbReference type="EMBL" id="SPZ87080.1"/>
    </source>
</evidence>
<organism evidence="3 4">
    <name type="scientific">Sphingobacterium multivorum</name>
    <dbReference type="NCBI Taxonomy" id="28454"/>
    <lineage>
        <taxon>Bacteria</taxon>
        <taxon>Pseudomonadati</taxon>
        <taxon>Bacteroidota</taxon>
        <taxon>Sphingobacteriia</taxon>
        <taxon>Sphingobacteriales</taxon>
        <taxon>Sphingobacteriaceae</taxon>
        <taxon>Sphingobacterium</taxon>
    </lineage>
</organism>
<dbReference type="GO" id="GO:0016989">
    <property type="term" value="F:sigma factor antagonist activity"/>
    <property type="evidence" value="ECO:0007669"/>
    <property type="project" value="TreeGrafter"/>
</dbReference>
<accession>A0A2X2LCU1</accession>
<evidence type="ECO:0000313" key="4">
    <source>
        <dbReference type="Proteomes" id="UP000251241"/>
    </source>
</evidence>
<dbReference type="Pfam" id="PF04773">
    <property type="entry name" value="FecR"/>
    <property type="match status" value="1"/>
</dbReference>
<evidence type="ECO:0000259" key="2">
    <source>
        <dbReference type="Pfam" id="PF16344"/>
    </source>
</evidence>
<dbReference type="InterPro" id="IPR012373">
    <property type="entry name" value="Ferrdict_sens_TM"/>
</dbReference>
<dbReference type="Gene3D" id="3.55.50.30">
    <property type="match status" value="1"/>
</dbReference>
<dbReference type="InterPro" id="IPR032508">
    <property type="entry name" value="FecR_C"/>
</dbReference>
<dbReference type="AlphaFoldDB" id="A0A2X2LCU1"/>
<dbReference type="PANTHER" id="PTHR30273">
    <property type="entry name" value="PERIPLASMIC SIGNAL SENSOR AND SIGMA FACTOR ACTIVATOR FECR-RELATED"/>
    <property type="match status" value="1"/>
</dbReference>
<reference evidence="3 4" key="1">
    <citation type="submission" date="2018-06" db="EMBL/GenBank/DDBJ databases">
        <authorList>
            <consortium name="Pathogen Informatics"/>
            <person name="Doyle S."/>
        </authorList>
    </citation>
    <scope>NUCLEOTIDE SEQUENCE [LARGE SCALE GENOMIC DNA]</scope>
    <source>
        <strain evidence="3 4">NCTC11343</strain>
    </source>
</reference>
<dbReference type="InterPro" id="IPR006860">
    <property type="entry name" value="FecR"/>
</dbReference>
<gene>
    <name evidence="3" type="ORF">NCTC11343_02699</name>
</gene>
<dbReference type="Gene3D" id="2.60.120.1440">
    <property type="match status" value="1"/>
</dbReference>
<proteinExistence type="predicted"/>
<dbReference type="EMBL" id="UAUU01000009">
    <property type="protein sequence ID" value="SPZ87080.1"/>
    <property type="molecule type" value="Genomic_DNA"/>
</dbReference>
<dbReference type="GeneID" id="97182638"/>
<protein>
    <submittedName>
        <fullName evidence="3">Fec operon regulator FecR</fullName>
    </submittedName>
</protein>
<name>A0A2X2LCU1_SPHMU</name>
<dbReference type="PANTHER" id="PTHR30273:SF2">
    <property type="entry name" value="PROTEIN FECR"/>
    <property type="match status" value="1"/>
</dbReference>
<evidence type="ECO:0000259" key="1">
    <source>
        <dbReference type="Pfam" id="PF04773"/>
    </source>
</evidence>
<sequence>MKANTNYIAKLINKLLRGQETMTDRDAIEQWRKSDKSNDDLLESFRDAKNIEEDLIFLDNLDEDGAWHKIQHVSAKAKRNYRPLLHAAAILVILLGTSLFYILQQKGKVLEKVAIVHPVKGDISPAKSGALLVLADGSIMPLEKSNKAVDPKIVALTNKDSVDQLNNPKAETRIQFNTLVVPKGNFYKLNLEDGTQVWVNANSQLKFPVKFKENERRVILEGEAYFEVAHEAKRPFVVESRGSEVKVLGTHFNVNAYSSNVRTTLSSGRVQVSHSGNIIVLEPGEYANLKGELLSKGKADLDHDLSWHNNQFYFKKETIVEIASTLSKWYDVQVRFKKDVALDKVYNGNFKRDVKLSEVLEMLTYVCDLKFELQGKELIVENK</sequence>